<dbReference type="InterPro" id="IPR029063">
    <property type="entry name" value="SAM-dependent_MTases_sf"/>
</dbReference>
<keyword evidence="5" id="KW-1185">Reference proteome</keyword>
<dbReference type="Gene3D" id="3.40.50.150">
    <property type="entry name" value="Vaccinia Virus protein VP39"/>
    <property type="match status" value="1"/>
</dbReference>
<dbReference type="Pfam" id="PF11968">
    <property type="entry name" value="Bmt2"/>
    <property type="match status" value="1"/>
</dbReference>
<dbReference type="PANTHER" id="PTHR21008">
    <property type="entry name" value="S-ADENOSYLMETHIONINE SENSOR UPSTREAM OF MTORC1-RELATED"/>
    <property type="match status" value="1"/>
</dbReference>
<gene>
    <name evidence="4" type="ORF">BINO364_LOCUS16677</name>
</gene>
<evidence type="ECO:0000256" key="2">
    <source>
        <dbReference type="ARBA" id="ARBA00022679"/>
    </source>
</evidence>
<evidence type="ECO:0000256" key="1">
    <source>
        <dbReference type="ARBA" id="ARBA00022603"/>
    </source>
</evidence>
<proteinExistence type="inferred from homology"/>
<keyword evidence="2" id="KW-0808">Transferase</keyword>
<feature type="non-terminal residue" evidence="4">
    <location>
        <position position="319"/>
    </location>
</feature>
<evidence type="ECO:0000313" key="5">
    <source>
        <dbReference type="Proteomes" id="UP000838878"/>
    </source>
</evidence>
<accession>A0A8J9V8A3</accession>
<organism evidence="4 5">
    <name type="scientific">Brenthis ino</name>
    <name type="common">lesser marbled fritillary</name>
    <dbReference type="NCBI Taxonomy" id="405034"/>
    <lineage>
        <taxon>Eukaryota</taxon>
        <taxon>Metazoa</taxon>
        <taxon>Ecdysozoa</taxon>
        <taxon>Arthropoda</taxon>
        <taxon>Hexapoda</taxon>
        <taxon>Insecta</taxon>
        <taxon>Pterygota</taxon>
        <taxon>Neoptera</taxon>
        <taxon>Endopterygota</taxon>
        <taxon>Lepidoptera</taxon>
        <taxon>Glossata</taxon>
        <taxon>Ditrysia</taxon>
        <taxon>Papilionoidea</taxon>
        <taxon>Nymphalidae</taxon>
        <taxon>Heliconiinae</taxon>
        <taxon>Argynnini</taxon>
        <taxon>Brenthis</taxon>
    </lineage>
</organism>
<sequence length="319" mass="37046">MASDEHKRLALYLKNVHSALRNKTAVEGVNKAWLDHCANKDVLKKYSLCMEKLANTHWEQNSSNKPSLLKSRIQWSADFCYDYFNNNGLQKYDERERNIGDKIGLKVNMEELFSKPYKLLDVGSCYNPFEMYDFLEVFAIDLCPANASVKECDFLNVSIGPNEIITDNKVVQLQENYFDVITFCFLLEYIPSSELRVVACENAYKLLRIGGLLIINTPDSKHVGANSKLMKSWRYSLATMGFSRIKYEKFKHMHCMAFRKSLHKDIAVRWSTLYKESYMDGSIKIPQDFNKDEKNIEPESFTIEAEDFNELPLLDKELL</sequence>
<dbReference type="GO" id="GO:0032259">
    <property type="term" value="P:methylation"/>
    <property type="evidence" value="ECO:0007669"/>
    <property type="project" value="UniProtKB-KW"/>
</dbReference>
<protein>
    <recommendedName>
        <fullName evidence="6">S-adenosylmethionine sensor upstream of mTORC1</fullName>
    </recommendedName>
</protein>
<dbReference type="EMBL" id="OV170229">
    <property type="protein sequence ID" value="CAH0731914.1"/>
    <property type="molecule type" value="Genomic_DNA"/>
</dbReference>
<dbReference type="PANTHER" id="PTHR21008:SF0">
    <property type="entry name" value="S-ADENOSYLMETHIONINE SENSOR UPSTREAM OF MTORC1"/>
    <property type="match status" value="1"/>
</dbReference>
<dbReference type="SUPFAM" id="SSF53335">
    <property type="entry name" value="S-adenosyl-L-methionine-dependent methyltransferases"/>
    <property type="match status" value="1"/>
</dbReference>
<name>A0A8J9V8A3_9NEOP</name>
<dbReference type="Proteomes" id="UP000838878">
    <property type="component" value="Chromosome 9"/>
</dbReference>
<keyword evidence="1" id="KW-0489">Methyltransferase</keyword>
<dbReference type="GO" id="GO:1904262">
    <property type="term" value="P:negative regulation of TORC1 signaling"/>
    <property type="evidence" value="ECO:0007669"/>
    <property type="project" value="TreeGrafter"/>
</dbReference>
<dbReference type="InterPro" id="IPR021867">
    <property type="entry name" value="Bmt2/SAMTOR"/>
</dbReference>
<dbReference type="OrthoDB" id="5954793at2759"/>
<evidence type="ECO:0008006" key="6">
    <source>
        <dbReference type="Google" id="ProtNLM"/>
    </source>
</evidence>
<reference evidence="4" key="1">
    <citation type="submission" date="2021-12" db="EMBL/GenBank/DDBJ databases">
        <authorList>
            <person name="Martin H S."/>
        </authorList>
    </citation>
    <scope>NUCLEOTIDE SEQUENCE</scope>
</reference>
<dbReference type="HAMAP" id="MF_03044">
    <property type="entry name" value="BMT2"/>
    <property type="match status" value="1"/>
</dbReference>
<keyword evidence="3" id="KW-0949">S-adenosyl-L-methionine</keyword>
<dbReference type="GO" id="GO:0008168">
    <property type="term" value="F:methyltransferase activity"/>
    <property type="evidence" value="ECO:0007669"/>
    <property type="project" value="UniProtKB-KW"/>
</dbReference>
<evidence type="ECO:0000256" key="3">
    <source>
        <dbReference type="ARBA" id="ARBA00022691"/>
    </source>
</evidence>
<evidence type="ECO:0000313" key="4">
    <source>
        <dbReference type="EMBL" id="CAH0731914.1"/>
    </source>
</evidence>
<dbReference type="AlphaFoldDB" id="A0A8J9V8A3"/>